<feature type="domain" description="DNA2/NAM7 helicase helicase" evidence="3">
    <location>
        <begin position="667"/>
        <end position="752"/>
    </location>
</feature>
<evidence type="ECO:0000259" key="5">
    <source>
        <dbReference type="Pfam" id="PF18741"/>
    </source>
</evidence>
<dbReference type="PANTHER" id="PTHR10887:SF530">
    <property type="entry name" value="SUPERFAMILY I DNA HELICASES"/>
    <property type="match status" value="1"/>
</dbReference>
<feature type="domain" description="Restriction endonuclease type II-like" evidence="5">
    <location>
        <begin position="1610"/>
        <end position="1703"/>
    </location>
</feature>
<dbReference type="Pfam" id="PF13086">
    <property type="entry name" value="AAA_11"/>
    <property type="match status" value="1"/>
</dbReference>
<protein>
    <submittedName>
        <fullName evidence="6">DNA helicase</fullName>
    </submittedName>
</protein>
<feature type="region of interest" description="Disordered" evidence="1">
    <location>
        <begin position="354"/>
        <end position="381"/>
    </location>
</feature>
<dbReference type="InterPro" id="IPR049468">
    <property type="entry name" value="Restrct_endonuc-II-like_dom"/>
</dbReference>
<reference evidence="6 7" key="1">
    <citation type="submission" date="2019-07" db="EMBL/GenBank/DDBJ databases">
        <title>Whole genome shotgun sequence of Pseudonocardia asaccharolytica NBRC 16224.</title>
        <authorList>
            <person name="Hosoyama A."/>
            <person name="Uohara A."/>
            <person name="Ohji S."/>
            <person name="Ichikawa N."/>
        </authorList>
    </citation>
    <scope>NUCLEOTIDE SEQUENCE [LARGE SCALE GENOMIC DNA]</scope>
    <source>
        <strain evidence="6 7">NBRC 16224</strain>
    </source>
</reference>
<dbReference type="PANTHER" id="PTHR10887">
    <property type="entry name" value="DNA2/NAM7 HELICASE FAMILY"/>
    <property type="match status" value="1"/>
</dbReference>
<keyword evidence="7" id="KW-1185">Reference proteome</keyword>
<dbReference type="Pfam" id="PF11784">
    <property type="entry name" value="DUF3320"/>
    <property type="match status" value="1"/>
</dbReference>
<dbReference type="Gene3D" id="3.10.620.30">
    <property type="match status" value="1"/>
</dbReference>
<sequence>MSSVQDEQPISIVLEARPVLSYAMAHNEIPVISRLAIENVPADAQGARLRLDVADAAGSIGAPREILLDLHAGQPAVLSDLKLVLDPAAMLQVEEQRPGVIRARLEIDGVVRAEEVVRTGVLAAHQWLATPPALALEMLAAHVMPNHPAVTALMGEVADCLQRSTGSPSLQGYQSGPERVDEIVAAIYTAMQARGIRYAEPPASWADVGQKVRTPGEVLDERIGTCLDTVVVMAAALEQAGIRPLIWLAEGHAFLGYWREETSLGTVAEFDVGGLVNDVDLGRMGLAETTALTVRPEPIPLAEARRLPYADHLTGDLGHVVGVVDVHQARVDRILPLPARTRDEDGQVIVTSYTPPAAGASVSAPRDAPGRVAPGRPAEPPRVTRWKNALLDLSLRNRLINFTARSALSLAIPDRHLGLLEDLLHQGGSITLNPSDDLAAIDRERGIRHGGELPLATLIELLQGKRTAYADVTDAQYPSRLRGLAYKARTILEETGANNLYLALGTLAWELDGRVLRSPLILVPVTLRGNARGGRYRLVLDEAGSSTPNFCLVEKLRQVHGIDIPGLSDPVTDNAGIDLDAAFDATRRAIAERGLPYRVESTADLAVLQFAKFRLWRDLDENWATFVENPLVAHLVETPTEAFADPVPPPASPDLDGLDECCPVPADGSQLRAIAEAVAGRTFVLEGPPGTGKSQTITNLLTRAVAEGKRVLFVAEKRAALDVVQKRLDAIGMGPLSLDLHDKGSKPAAVGEQIKRALEHAAPADIQDHGIRTEELRAARRVLTRYAEKLHESNAAGLSLYEARGAALAIGDDVAPMPVPDSLLTGASPDTVARLRHLFSTLPDIADLAHPGAGHPWAFVDDPAAVDVSAAHLAARRLDAALPALPPGLGPALAAVHVPDDLAVLADLLEIATPLQVLDEARAPRWRQAVEGALRAVEQFASAPHPGLELVTSGVLDLPVTEIHEEASAAAASGFFGRKKRLIAVRDRLAPVMRDGATIKPKRLTELTATLADLQEEVHALAGRVCAIPGLALPPGWNPFREDDRRALAQRVERLRWAAGAVDPAHPDPARARFVAPLRTVLAQAPETDPRSVREAAAAADELLRVCGVTTAALAAWAGGAGLPDRWRATAAARGLGDPQLGSLRHWLDLLGHLEPLRAEGLHEARTAILDGTLDPDEARRSFELGLARASIDERLRTTGLDRFDPSAHDRSISRFVTASGGVRDHLATVVPHQVIAARDFEPRATGGEVGRLQRQLTMKREGMKVRELMTRFGDLITRALPCVLVSPDSLARFFPATAGLFDIVVFDEASQVRVADAIGAMGRARSVVVVGDSKQMPPTSFAESSFASDDLDSDGAEEIVEDEESILIECVQARVERHRLSWHYRSQDESLIAFSNHHYYDGKLSSFPAPAASGTGVSLVRVDGTFHRSGPRVTLRTNPVEAEAIVAEIRRRFAASPQVPPSLGVVTFNQQQRAYIEGLLRDAGDQRLLDALEDPDGLFVKNLENVQGDERDVVLFSTAFSVNERGVLPLSFGPLNRVGGERRLNVAVTRARRQVIVYSSFAPAQLRTEETSSVGLRHLRTYLEMAANGPAALPRDARPRAVPDRHRAQIADRLRDKGIVVQTNVGLSGFVIDLVLGDPDEPRVAVLLDGLPWSKRLTARDRDALPREVLTDVLGWPAVERVWLPDWLSDPEAVLDRLVASLAAAPRVVRRPSAAVPAPVPEPQPSASVSASPPPAPEPPRSQARSAAASEGLAPTLVASAAIPAPVDETEPFGADVFVPWEICPLGTVEVLDALPTRWAAARVAAALEEVVEAEGPIHTDRLARLVANAFGLTKVHGSRKKAILRHLPRELRKDPDEPVIWPAGRTPEEWVGFRTTPDGTGRPIKEIPLREIVNAMAASAPAAAGMSPDELHIEMKAVFGWGRLGTDISQRLKAALALGLRSGRLRMEDGIVTAC</sequence>
<dbReference type="InterPro" id="IPR047187">
    <property type="entry name" value="SF1_C_Upf1"/>
</dbReference>
<name>A0A511D0N2_9PSEU</name>
<dbReference type="InterPro" id="IPR021754">
    <property type="entry name" value="DUF3320"/>
</dbReference>
<dbReference type="Pfam" id="PF13195">
    <property type="entry name" value="DUF4011"/>
    <property type="match status" value="1"/>
</dbReference>
<dbReference type="Gene3D" id="3.40.50.300">
    <property type="entry name" value="P-loop containing nucleotide triphosphate hydrolases"/>
    <property type="match status" value="3"/>
</dbReference>
<gene>
    <name evidence="6" type="ORF">PA7_22020</name>
</gene>
<dbReference type="RefSeq" id="WP_037056072.1">
    <property type="nucleotide sequence ID" value="NZ_AUII01000004.1"/>
</dbReference>
<dbReference type="CDD" id="cd18808">
    <property type="entry name" value="SF1_C_Upf1"/>
    <property type="match status" value="1"/>
</dbReference>
<dbReference type="InterPro" id="IPR041679">
    <property type="entry name" value="DNA2/NAM7-like_C"/>
</dbReference>
<dbReference type="InterPro" id="IPR041677">
    <property type="entry name" value="DNA2/NAM7_AAA_11"/>
</dbReference>
<keyword evidence="6" id="KW-0378">Hydrolase</keyword>
<dbReference type="GO" id="GO:0004386">
    <property type="term" value="F:helicase activity"/>
    <property type="evidence" value="ECO:0007669"/>
    <property type="project" value="UniProtKB-KW"/>
</dbReference>
<dbReference type="Proteomes" id="UP000321328">
    <property type="component" value="Unassembled WGS sequence"/>
</dbReference>
<keyword evidence="6" id="KW-0347">Helicase</keyword>
<dbReference type="InterPro" id="IPR011335">
    <property type="entry name" value="Restrct_endonuc-II-like"/>
</dbReference>
<feature type="domain" description="DNA2/NAM7 helicase-like C-terminal" evidence="4">
    <location>
        <begin position="1368"/>
        <end position="1559"/>
    </location>
</feature>
<feature type="compositionally biased region" description="Low complexity" evidence="1">
    <location>
        <begin position="1742"/>
        <end position="1751"/>
    </location>
</feature>
<dbReference type="EMBL" id="BJVI01000019">
    <property type="protein sequence ID" value="GEL18365.1"/>
    <property type="molecule type" value="Genomic_DNA"/>
</dbReference>
<dbReference type="SUPFAM" id="SSF52980">
    <property type="entry name" value="Restriction endonuclease-like"/>
    <property type="match status" value="1"/>
</dbReference>
<keyword evidence="6" id="KW-0547">Nucleotide-binding</keyword>
<accession>A0A511D0N2</accession>
<evidence type="ECO:0000313" key="7">
    <source>
        <dbReference type="Proteomes" id="UP000321328"/>
    </source>
</evidence>
<dbReference type="InterPro" id="IPR025103">
    <property type="entry name" value="DUF4011"/>
</dbReference>
<keyword evidence="6" id="KW-0067">ATP-binding</keyword>
<dbReference type="Pfam" id="PF18741">
    <property type="entry name" value="MTES_1575"/>
    <property type="match status" value="1"/>
</dbReference>
<dbReference type="Pfam" id="PF13087">
    <property type="entry name" value="AAA_12"/>
    <property type="match status" value="1"/>
</dbReference>
<organism evidence="6 7">
    <name type="scientific">Pseudonocardia asaccharolytica DSM 44247 = NBRC 16224</name>
    <dbReference type="NCBI Taxonomy" id="1123024"/>
    <lineage>
        <taxon>Bacteria</taxon>
        <taxon>Bacillati</taxon>
        <taxon>Actinomycetota</taxon>
        <taxon>Actinomycetes</taxon>
        <taxon>Pseudonocardiales</taxon>
        <taxon>Pseudonocardiaceae</taxon>
        <taxon>Pseudonocardia</taxon>
    </lineage>
</organism>
<evidence type="ECO:0000256" key="1">
    <source>
        <dbReference type="SAM" id="MobiDB-lite"/>
    </source>
</evidence>
<dbReference type="SUPFAM" id="SSF52540">
    <property type="entry name" value="P-loop containing nucleoside triphosphate hydrolases"/>
    <property type="match status" value="1"/>
</dbReference>
<dbReference type="InterPro" id="IPR045055">
    <property type="entry name" value="DNA2/NAM7-like"/>
</dbReference>
<proteinExistence type="predicted"/>
<dbReference type="STRING" id="1123024.GCA_000423625_01222"/>
<dbReference type="InterPro" id="IPR027417">
    <property type="entry name" value="P-loop_NTPase"/>
</dbReference>
<evidence type="ECO:0000259" key="3">
    <source>
        <dbReference type="Pfam" id="PF13086"/>
    </source>
</evidence>
<evidence type="ECO:0000313" key="6">
    <source>
        <dbReference type="EMBL" id="GEL18365.1"/>
    </source>
</evidence>
<comment type="caution">
    <text evidence="6">The sequence shown here is derived from an EMBL/GenBank/DDBJ whole genome shotgun (WGS) entry which is preliminary data.</text>
</comment>
<evidence type="ECO:0000259" key="2">
    <source>
        <dbReference type="Pfam" id="PF11784"/>
    </source>
</evidence>
<feature type="region of interest" description="Disordered" evidence="1">
    <location>
        <begin position="1716"/>
        <end position="1751"/>
    </location>
</feature>
<feature type="domain" description="DUF3320" evidence="2">
    <location>
        <begin position="1794"/>
        <end position="1837"/>
    </location>
</feature>
<evidence type="ECO:0000259" key="4">
    <source>
        <dbReference type="Pfam" id="PF13087"/>
    </source>
</evidence>